<dbReference type="EC" id="2.7.7.87" evidence="3 13"/>
<dbReference type="InterPro" id="IPR017945">
    <property type="entry name" value="DHBP_synth_RibB-like_a/b_dom"/>
</dbReference>
<feature type="domain" description="YrdC-like" evidence="15">
    <location>
        <begin position="46"/>
        <end position="233"/>
    </location>
</feature>
<proteinExistence type="inferred from homology"/>
<evidence type="ECO:0000256" key="6">
    <source>
        <dbReference type="ARBA" id="ARBA00022679"/>
    </source>
</evidence>
<name>A0ABW5PMA1_9BACL</name>
<comment type="similarity">
    <text evidence="2 13">Belongs to the SUA5 family.</text>
</comment>
<dbReference type="Proteomes" id="UP001597541">
    <property type="component" value="Unassembled WGS sequence"/>
</dbReference>
<keyword evidence="6 13" id="KW-0808">Transferase</keyword>
<dbReference type="PANTHER" id="PTHR17490:SF16">
    <property type="entry name" value="THREONYLCARBAMOYL-AMP SYNTHASE"/>
    <property type="match status" value="1"/>
</dbReference>
<evidence type="ECO:0000256" key="11">
    <source>
        <dbReference type="ARBA" id="ARBA00029774"/>
    </source>
</evidence>
<dbReference type="NCBIfam" id="TIGR00057">
    <property type="entry name" value="L-threonylcarbamoyladenylate synthase"/>
    <property type="match status" value="1"/>
</dbReference>
<dbReference type="Pfam" id="PF03481">
    <property type="entry name" value="Sua5_C"/>
    <property type="match status" value="1"/>
</dbReference>
<evidence type="ECO:0000256" key="9">
    <source>
        <dbReference type="ARBA" id="ARBA00022741"/>
    </source>
</evidence>
<dbReference type="Gene3D" id="3.40.50.11030">
    <property type="entry name" value="Threonylcarbamoyl-AMP synthase, C-terminal domain"/>
    <property type="match status" value="1"/>
</dbReference>
<evidence type="ECO:0000313" key="17">
    <source>
        <dbReference type="Proteomes" id="UP001597541"/>
    </source>
</evidence>
<evidence type="ECO:0000256" key="2">
    <source>
        <dbReference type="ARBA" id="ARBA00007663"/>
    </source>
</evidence>
<evidence type="ECO:0000259" key="15">
    <source>
        <dbReference type="PROSITE" id="PS51163"/>
    </source>
</evidence>
<dbReference type="InterPro" id="IPR038385">
    <property type="entry name" value="Sua5/YwlC_C"/>
</dbReference>
<keyword evidence="5 13" id="KW-0963">Cytoplasm</keyword>
<dbReference type="Gene3D" id="3.90.870.10">
    <property type="entry name" value="DHBP synthase"/>
    <property type="match status" value="1"/>
</dbReference>
<dbReference type="Pfam" id="PF01300">
    <property type="entry name" value="Sua5_yciO_yrdC"/>
    <property type="match status" value="1"/>
</dbReference>
<evidence type="ECO:0000256" key="5">
    <source>
        <dbReference type="ARBA" id="ARBA00022490"/>
    </source>
</evidence>
<evidence type="ECO:0000256" key="12">
    <source>
        <dbReference type="ARBA" id="ARBA00048366"/>
    </source>
</evidence>
<evidence type="ECO:0000256" key="8">
    <source>
        <dbReference type="ARBA" id="ARBA00022695"/>
    </source>
</evidence>
<evidence type="ECO:0000256" key="3">
    <source>
        <dbReference type="ARBA" id="ARBA00012584"/>
    </source>
</evidence>
<evidence type="ECO:0000256" key="14">
    <source>
        <dbReference type="SAM" id="MobiDB-lite"/>
    </source>
</evidence>
<keyword evidence="10 13" id="KW-0067">ATP-binding</keyword>
<evidence type="ECO:0000313" key="16">
    <source>
        <dbReference type="EMBL" id="MFD2615487.1"/>
    </source>
</evidence>
<keyword evidence="8 13" id="KW-0548">Nucleotidyltransferase</keyword>
<dbReference type="EMBL" id="JBHUME010000019">
    <property type="protein sequence ID" value="MFD2615487.1"/>
    <property type="molecule type" value="Genomic_DNA"/>
</dbReference>
<evidence type="ECO:0000256" key="10">
    <source>
        <dbReference type="ARBA" id="ARBA00022840"/>
    </source>
</evidence>
<dbReference type="PIRSF" id="PIRSF004930">
    <property type="entry name" value="Tln_factor_SUA5"/>
    <property type="match status" value="1"/>
</dbReference>
<comment type="function">
    <text evidence="13">Required for the formation of a threonylcarbamoyl group on adenosine at position 37 (t(6)A37) in tRNAs that read codons beginning with adenine.</text>
</comment>
<dbReference type="InterPro" id="IPR006070">
    <property type="entry name" value="Sua5-like_dom"/>
</dbReference>
<evidence type="ECO:0000256" key="1">
    <source>
        <dbReference type="ARBA" id="ARBA00004496"/>
    </source>
</evidence>
<evidence type="ECO:0000256" key="4">
    <source>
        <dbReference type="ARBA" id="ARBA00015492"/>
    </source>
</evidence>
<comment type="catalytic activity">
    <reaction evidence="12 13">
        <text>L-threonine + hydrogencarbonate + ATP = L-threonylcarbamoyladenylate + diphosphate + H2O</text>
        <dbReference type="Rhea" id="RHEA:36407"/>
        <dbReference type="ChEBI" id="CHEBI:15377"/>
        <dbReference type="ChEBI" id="CHEBI:17544"/>
        <dbReference type="ChEBI" id="CHEBI:30616"/>
        <dbReference type="ChEBI" id="CHEBI:33019"/>
        <dbReference type="ChEBI" id="CHEBI:57926"/>
        <dbReference type="ChEBI" id="CHEBI:73682"/>
        <dbReference type="EC" id="2.7.7.87"/>
    </reaction>
</comment>
<keyword evidence="17" id="KW-1185">Reference proteome</keyword>
<comment type="subcellular location">
    <subcellularLocation>
        <location evidence="1 13">Cytoplasm</location>
    </subcellularLocation>
</comment>
<dbReference type="GO" id="GO:0061710">
    <property type="term" value="F:L-threonylcarbamoyladenylate synthase"/>
    <property type="evidence" value="ECO:0007669"/>
    <property type="project" value="UniProtKB-EC"/>
</dbReference>
<evidence type="ECO:0000256" key="13">
    <source>
        <dbReference type="PIRNR" id="PIRNR004930"/>
    </source>
</evidence>
<dbReference type="SUPFAM" id="SSF55821">
    <property type="entry name" value="YrdC/RibB"/>
    <property type="match status" value="1"/>
</dbReference>
<reference evidence="17" key="1">
    <citation type="journal article" date="2019" name="Int. J. Syst. Evol. Microbiol.">
        <title>The Global Catalogue of Microorganisms (GCM) 10K type strain sequencing project: providing services to taxonomists for standard genome sequencing and annotation.</title>
        <authorList>
            <consortium name="The Broad Institute Genomics Platform"/>
            <consortium name="The Broad Institute Genome Sequencing Center for Infectious Disease"/>
            <person name="Wu L."/>
            <person name="Ma J."/>
        </authorList>
    </citation>
    <scope>NUCLEOTIDE SEQUENCE [LARGE SCALE GENOMIC DNA]</scope>
    <source>
        <strain evidence="17">KCTC 3950</strain>
    </source>
</reference>
<dbReference type="InterPro" id="IPR005145">
    <property type="entry name" value="Sua5_C"/>
</dbReference>
<keyword evidence="7 13" id="KW-0819">tRNA processing</keyword>
<feature type="compositionally biased region" description="Low complexity" evidence="14">
    <location>
        <begin position="273"/>
        <end position="295"/>
    </location>
</feature>
<dbReference type="RefSeq" id="WP_377607408.1">
    <property type="nucleotide sequence ID" value="NZ_JBHUME010000019.1"/>
</dbReference>
<gene>
    <name evidence="16" type="ORF">ACFSUF_24070</name>
</gene>
<sequence length="421" mass="43964">MTTYWTIYSRLGGTQQHDAAGDSSYSVSPEAQNGKQVEEAAEAWDAKQFGEAAEVLRNGGLVAFPTETVYGLGADARSTEAVERIFQAKGRPSDNPLIVHIADRAQLPALSGSISPLAERLMSRFWPGPLTLVLPAREGAVSPRVTAGLRTVAVRMPGHPAALRIIAAAGCPVAAPSANRSGRPSPTEAVHVRDDLDGLIDGVLDGGPAGVGLESTVVEPVGDRIHVLRPGGITAEELSELGEVVLDPSLLSGGEGVRDAEPSYEEGSAALEAPPSISGGANPAAAATPAEGPKSPGMKYRHYAPRGFMQLVQAPAGAEAERVAAAIQAELDAAAARGEKTGMLTYEEHASRYRADVVAVCGSLRHPETVAQQLYSALRRFDDEGASFILAEPLPAEGIGFAVMNRLSKAAGHRRLELALK</sequence>
<evidence type="ECO:0000256" key="7">
    <source>
        <dbReference type="ARBA" id="ARBA00022694"/>
    </source>
</evidence>
<dbReference type="PANTHER" id="PTHR17490">
    <property type="entry name" value="SUA5"/>
    <property type="match status" value="1"/>
</dbReference>
<accession>A0ABW5PMA1</accession>
<comment type="caution">
    <text evidence="16">The sequence shown here is derived from an EMBL/GenBank/DDBJ whole genome shotgun (WGS) entry which is preliminary data.</text>
</comment>
<keyword evidence="9 13" id="KW-0547">Nucleotide-binding</keyword>
<protein>
    <recommendedName>
        <fullName evidence="4 13">Threonylcarbamoyl-AMP synthase</fullName>
        <shortName evidence="13">TC-AMP synthase</shortName>
        <ecNumber evidence="3 13">2.7.7.87</ecNumber>
    </recommendedName>
    <alternativeName>
        <fullName evidence="11 13">L-threonylcarbamoyladenylate synthase</fullName>
    </alternativeName>
</protein>
<dbReference type="PROSITE" id="PS51163">
    <property type="entry name" value="YRDC"/>
    <property type="match status" value="1"/>
</dbReference>
<dbReference type="InterPro" id="IPR010923">
    <property type="entry name" value="T(6)A37_SUA5"/>
</dbReference>
<feature type="region of interest" description="Disordered" evidence="14">
    <location>
        <begin position="252"/>
        <end position="296"/>
    </location>
</feature>
<organism evidence="16 17">
    <name type="scientific">Paenibacillus gansuensis</name>
    <dbReference type="NCBI Taxonomy" id="306542"/>
    <lineage>
        <taxon>Bacteria</taxon>
        <taxon>Bacillati</taxon>
        <taxon>Bacillota</taxon>
        <taxon>Bacilli</taxon>
        <taxon>Bacillales</taxon>
        <taxon>Paenibacillaceae</taxon>
        <taxon>Paenibacillus</taxon>
    </lineage>
</organism>
<dbReference type="InterPro" id="IPR050156">
    <property type="entry name" value="TC-AMP_synthase_SUA5"/>
</dbReference>